<name>A0A553I4Y0_9PEZI</name>
<keyword evidence="2" id="KW-1133">Transmembrane helix</keyword>
<feature type="transmembrane region" description="Helical" evidence="2">
    <location>
        <begin position="158"/>
        <end position="181"/>
    </location>
</feature>
<sequence>MGFTDDITYIAGCTSQDFSGPACQKKGDFFDQSCRVGLVRCDPDQTLWAGCRETGDIVGTSPPSNCKCSDDTVLFQDKPRLDNIASLPQSLGGTISWFPDHEPTTAIPTNTPSTTSTRMTYSTTVPTTSSDDPTKLSSQTPTSAAALPASGLSTGEKAGIGIGSAFGALAVICLIVIAVILQKRRAKSKDNPSSQPHPLGIEPNLIRHGPHMPGSSVLGGFKAELPAYEPLSASTMATTSSTPGSPISIQSPTPSLYQPYRPGVYGNNRASNVSQPSSGTPGYSESLVSALSPLIPEESQSGATEHAHSRTGNPDTVYELQ</sequence>
<dbReference type="Proteomes" id="UP000319160">
    <property type="component" value="Unassembled WGS sequence"/>
</dbReference>
<feature type="region of interest" description="Disordered" evidence="1">
    <location>
        <begin position="98"/>
        <end position="150"/>
    </location>
</feature>
<reference evidence="4" key="1">
    <citation type="submission" date="2019-06" db="EMBL/GenBank/DDBJ databases">
        <title>Draft genome sequence of the griseofulvin-producing fungus Xylaria cubensis strain G536.</title>
        <authorList>
            <person name="Mead M.E."/>
            <person name="Raja H.A."/>
            <person name="Steenwyk J.L."/>
            <person name="Knowles S.L."/>
            <person name="Oberlies N.H."/>
            <person name="Rokas A."/>
        </authorList>
    </citation>
    <scope>NUCLEOTIDE SEQUENCE [LARGE SCALE GENOMIC DNA]</scope>
    <source>
        <strain evidence="4">G536</strain>
    </source>
</reference>
<proteinExistence type="predicted"/>
<evidence type="ECO:0000313" key="3">
    <source>
        <dbReference type="EMBL" id="TRX95261.1"/>
    </source>
</evidence>
<dbReference type="AlphaFoldDB" id="A0A553I4Y0"/>
<evidence type="ECO:0000256" key="2">
    <source>
        <dbReference type="SAM" id="Phobius"/>
    </source>
</evidence>
<dbReference type="STRING" id="2512241.A0A553I4Y0"/>
<feature type="compositionally biased region" description="Low complexity" evidence="1">
    <location>
        <begin position="104"/>
        <end position="131"/>
    </location>
</feature>
<feature type="compositionally biased region" description="Polar residues" evidence="1">
    <location>
        <begin position="268"/>
        <end position="289"/>
    </location>
</feature>
<gene>
    <name evidence="3" type="ORF">FHL15_003953</name>
</gene>
<organism evidence="3 4">
    <name type="scientific">Xylaria flabelliformis</name>
    <dbReference type="NCBI Taxonomy" id="2512241"/>
    <lineage>
        <taxon>Eukaryota</taxon>
        <taxon>Fungi</taxon>
        <taxon>Dikarya</taxon>
        <taxon>Ascomycota</taxon>
        <taxon>Pezizomycotina</taxon>
        <taxon>Sordariomycetes</taxon>
        <taxon>Xylariomycetidae</taxon>
        <taxon>Xylariales</taxon>
        <taxon>Xylariaceae</taxon>
        <taxon>Xylaria</taxon>
    </lineage>
</organism>
<evidence type="ECO:0000256" key="1">
    <source>
        <dbReference type="SAM" id="MobiDB-lite"/>
    </source>
</evidence>
<keyword evidence="2" id="KW-0472">Membrane</keyword>
<feature type="region of interest" description="Disordered" evidence="1">
    <location>
        <begin position="258"/>
        <end position="321"/>
    </location>
</feature>
<evidence type="ECO:0000313" key="4">
    <source>
        <dbReference type="Proteomes" id="UP000319160"/>
    </source>
</evidence>
<dbReference type="OrthoDB" id="4148662at2759"/>
<accession>A0A553I4Y0</accession>
<keyword evidence="4" id="KW-1185">Reference proteome</keyword>
<dbReference type="EMBL" id="VFLP01000017">
    <property type="protein sequence ID" value="TRX95261.1"/>
    <property type="molecule type" value="Genomic_DNA"/>
</dbReference>
<comment type="caution">
    <text evidence="3">The sequence shown here is derived from an EMBL/GenBank/DDBJ whole genome shotgun (WGS) entry which is preliminary data.</text>
</comment>
<keyword evidence="2" id="KW-0812">Transmembrane</keyword>
<feature type="region of interest" description="Disordered" evidence="1">
    <location>
        <begin position="186"/>
        <end position="213"/>
    </location>
</feature>
<protein>
    <submittedName>
        <fullName evidence="3">Uncharacterized protein</fullName>
    </submittedName>
</protein>